<name>A0A9P6GII4_9PLEO</name>
<feature type="compositionally biased region" description="Low complexity" evidence="1">
    <location>
        <begin position="45"/>
        <end position="59"/>
    </location>
</feature>
<dbReference type="AlphaFoldDB" id="A0A9P6GII4"/>
<gene>
    <name evidence="2" type="ORF">PMIN01_05923</name>
</gene>
<feature type="region of interest" description="Disordered" evidence="1">
    <location>
        <begin position="136"/>
        <end position="161"/>
    </location>
</feature>
<accession>A0A9P6GII4</accession>
<organism evidence="2 3">
    <name type="scientific">Paraphaeosphaeria minitans</name>
    <dbReference type="NCBI Taxonomy" id="565426"/>
    <lineage>
        <taxon>Eukaryota</taxon>
        <taxon>Fungi</taxon>
        <taxon>Dikarya</taxon>
        <taxon>Ascomycota</taxon>
        <taxon>Pezizomycotina</taxon>
        <taxon>Dothideomycetes</taxon>
        <taxon>Pleosporomycetidae</taxon>
        <taxon>Pleosporales</taxon>
        <taxon>Massarineae</taxon>
        <taxon>Didymosphaeriaceae</taxon>
        <taxon>Paraphaeosphaeria</taxon>
    </lineage>
</organism>
<keyword evidence="3" id="KW-1185">Reference proteome</keyword>
<protein>
    <submittedName>
        <fullName evidence="2">Uncharacterized protein</fullName>
    </submittedName>
</protein>
<dbReference type="Proteomes" id="UP000756921">
    <property type="component" value="Unassembled WGS sequence"/>
</dbReference>
<evidence type="ECO:0000313" key="3">
    <source>
        <dbReference type="Proteomes" id="UP000756921"/>
    </source>
</evidence>
<comment type="caution">
    <text evidence="2">The sequence shown here is derived from an EMBL/GenBank/DDBJ whole genome shotgun (WGS) entry which is preliminary data.</text>
</comment>
<dbReference type="EMBL" id="WJXW01000005">
    <property type="protein sequence ID" value="KAF9736008.1"/>
    <property type="molecule type" value="Genomic_DNA"/>
</dbReference>
<proteinExistence type="predicted"/>
<reference evidence="2" key="1">
    <citation type="journal article" date="2020" name="Mol. Plant Microbe Interact.">
        <title>Genome Sequence of the Biocontrol Agent Coniothyrium minitans strain Conio (IMI 134523).</title>
        <authorList>
            <person name="Patel D."/>
            <person name="Shittu T.A."/>
            <person name="Baroncelli R."/>
            <person name="Muthumeenakshi S."/>
            <person name="Osborne T.H."/>
            <person name="Janganan T.K."/>
            <person name="Sreenivasaprasad S."/>
        </authorList>
    </citation>
    <scope>NUCLEOTIDE SEQUENCE</scope>
    <source>
        <strain evidence="2">Conio</strain>
    </source>
</reference>
<sequence>MHTNNVQQDSEPHNLPITATAETQVTLRRSIRHSCDLAPGPHAKSASSTSPTTPSNPSTCTPPTPAFARWDASDFLVGTSQASTFPGVHRGRCAGIRVGTGVAEGMATWASRHRGGPWDGTSPGGIQCAGVGADTGGERVGTVPDAKEQCYPGEDDDDDDGVFESGHLFRLHRHACSSAE</sequence>
<evidence type="ECO:0000256" key="1">
    <source>
        <dbReference type="SAM" id="MobiDB-lite"/>
    </source>
</evidence>
<evidence type="ECO:0000313" key="2">
    <source>
        <dbReference type="EMBL" id="KAF9736008.1"/>
    </source>
</evidence>
<feature type="region of interest" description="Disordered" evidence="1">
    <location>
        <begin position="35"/>
        <end position="66"/>
    </location>
</feature>